<dbReference type="Proteomes" id="UP000800041">
    <property type="component" value="Unassembled WGS sequence"/>
</dbReference>
<proteinExistence type="predicted"/>
<keyword evidence="2" id="KW-1185">Reference proteome</keyword>
<dbReference type="AlphaFoldDB" id="A0A6G1GPH0"/>
<organism evidence="1 2">
    <name type="scientific">Aulographum hederae CBS 113979</name>
    <dbReference type="NCBI Taxonomy" id="1176131"/>
    <lineage>
        <taxon>Eukaryota</taxon>
        <taxon>Fungi</taxon>
        <taxon>Dikarya</taxon>
        <taxon>Ascomycota</taxon>
        <taxon>Pezizomycotina</taxon>
        <taxon>Dothideomycetes</taxon>
        <taxon>Pleosporomycetidae</taxon>
        <taxon>Aulographales</taxon>
        <taxon>Aulographaceae</taxon>
    </lineage>
</organism>
<gene>
    <name evidence="1" type="ORF">K402DRAFT_397203</name>
</gene>
<accession>A0A6G1GPH0</accession>
<evidence type="ECO:0000313" key="1">
    <source>
        <dbReference type="EMBL" id="KAF1982866.1"/>
    </source>
</evidence>
<evidence type="ECO:0000313" key="2">
    <source>
        <dbReference type="Proteomes" id="UP000800041"/>
    </source>
</evidence>
<protein>
    <submittedName>
        <fullName evidence="1">Uncharacterized protein</fullName>
    </submittedName>
</protein>
<name>A0A6G1GPH0_9PEZI</name>
<reference evidence="1" key="1">
    <citation type="journal article" date="2020" name="Stud. Mycol.">
        <title>101 Dothideomycetes genomes: a test case for predicting lifestyles and emergence of pathogens.</title>
        <authorList>
            <person name="Haridas S."/>
            <person name="Albert R."/>
            <person name="Binder M."/>
            <person name="Bloem J."/>
            <person name="Labutti K."/>
            <person name="Salamov A."/>
            <person name="Andreopoulos B."/>
            <person name="Baker S."/>
            <person name="Barry K."/>
            <person name="Bills G."/>
            <person name="Bluhm B."/>
            <person name="Cannon C."/>
            <person name="Castanera R."/>
            <person name="Culley D."/>
            <person name="Daum C."/>
            <person name="Ezra D."/>
            <person name="Gonzalez J."/>
            <person name="Henrissat B."/>
            <person name="Kuo A."/>
            <person name="Liang C."/>
            <person name="Lipzen A."/>
            <person name="Lutzoni F."/>
            <person name="Magnuson J."/>
            <person name="Mondo S."/>
            <person name="Nolan M."/>
            <person name="Ohm R."/>
            <person name="Pangilinan J."/>
            <person name="Park H.-J."/>
            <person name="Ramirez L."/>
            <person name="Alfaro M."/>
            <person name="Sun H."/>
            <person name="Tritt A."/>
            <person name="Yoshinaga Y."/>
            <person name="Zwiers L.-H."/>
            <person name="Turgeon B."/>
            <person name="Goodwin S."/>
            <person name="Spatafora J."/>
            <person name="Crous P."/>
            <person name="Grigoriev I."/>
        </authorList>
    </citation>
    <scope>NUCLEOTIDE SEQUENCE</scope>
    <source>
        <strain evidence="1">CBS 113979</strain>
    </source>
</reference>
<dbReference type="EMBL" id="ML977180">
    <property type="protein sequence ID" value="KAF1982866.1"/>
    <property type="molecule type" value="Genomic_DNA"/>
</dbReference>
<sequence length="83" mass="8947">MGVLLPLAGWLASHSSQKANTHVCVPPYSWEALGLPFAMATTTSRKHQFPEFAEFHQGGSVHHAVALRNQVALYALNNGCFAG</sequence>